<dbReference type="EMBL" id="PGFA01000004">
    <property type="protein sequence ID" value="PJJ48710.1"/>
    <property type="molecule type" value="Genomic_DNA"/>
</dbReference>
<protein>
    <submittedName>
        <fullName evidence="5">Surface antigen-like variable number repeat protein</fullName>
    </submittedName>
</protein>
<organism evidence="5 6">
    <name type="scientific">Hymenobacter chitinivorans DSM 11115</name>
    <dbReference type="NCBI Taxonomy" id="1121954"/>
    <lineage>
        <taxon>Bacteria</taxon>
        <taxon>Pseudomonadati</taxon>
        <taxon>Bacteroidota</taxon>
        <taxon>Cytophagia</taxon>
        <taxon>Cytophagales</taxon>
        <taxon>Hymenobacteraceae</taxon>
        <taxon>Hymenobacter</taxon>
    </lineage>
</organism>
<dbReference type="Gene3D" id="3.10.20.310">
    <property type="entry name" value="membrane protein fhac"/>
    <property type="match status" value="1"/>
</dbReference>
<dbReference type="InterPro" id="IPR000184">
    <property type="entry name" value="Bac_surfAg_D15"/>
</dbReference>
<accession>A0A2M9ASM9</accession>
<dbReference type="GO" id="GO:0019867">
    <property type="term" value="C:outer membrane"/>
    <property type="evidence" value="ECO:0007669"/>
    <property type="project" value="InterPro"/>
</dbReference>
<gene>
    <name evidence="5" type="ORF">CLV45_4420</name>
</gene>
<reference evidence="5 6" key="1">
    <citation type="submission" date="2017-11" db="EMBL/GenBank/DDBJ databases">
        <title>Genomic Encyclopedia of Archaeal and Bacterial Type Strains, Phase II (KMG-II): From Individual Species to Whole Genera.</title>
        <authorList>
            <person name="Goeker M."/>
        </authorList>
    </citation>
    <scope>NUCLEOTIDE SEQUENCE [LARGE SCALE GENOMIC DNA]</scope>
    <source>
        <strain evidence="5 6">DSM 11115</strain>
    </source>
</reference>
<comment type="caution">
    <text evidence="5">The sequence shown here is derived from an EMBL/GenBank/DDBJ whole genome shotgun (WGS) entry which is preliminary data.</text>
</comment>
<evidence type="ECO:0000259" key="3">
    <source>
        <dbReference type="Pfam" id="PF01103"/>
    </source>
</evidence>
<feature type="domain" description="POTRA" evidence="4">
    <location>
        <begin position="68"/>
        <end position="142"/>
    </location>
</feature>
<evidence type="ECO:0000256" key="1">
    <source>
        <dbReference type="ARBA" id="ARBA00004370"/>
    </source>
</evidence>
<dbReference type="Proteomes" id="UP000228535">
    <property type="component" value="Unassembled WGS sequence"/>
</dbReference>
<comment type="subcellular location">
    <subcellularLocation>
        <location evidence="1">Membrane</location>
    </subcellularLocation>
</comment>
<dbReference type="AlphaFoldDB" id="A0A2M9ASM9"/>
<keyword evidence="6" id="KW-1185">Reference proteome</keyword>
<evidence type="ECO:0000313" key="5">
    <source>
        <dbReference type="EMBL" id="PJJ48710.1"/>
    </source>
</evidence>
<dbReference type="Pfam" id="PF07244">
    <property type="entry name" value="POTRA"/>
    <property type="match status" value="1"/>
</dbReference>
<evidence type="ECO:0000256" key="2">
    <source>
        <dbReference type="ARBA" id="ARBA00023136"/>
    </source>
</evidence>
<proteinExistence type="predicted"/>
<dbReference type="Pfam" id="PF01103">
    <property type="entry name" value="Omp85"/>
    <property type="match status" value="1"/>
</dbReference>
<dbReference type="InterPro" id="IPR010827">
    <property type="entry name" value="BamA/TamA_POTRA"/>
</dbReference>
<evidence type="ECO:0000313" key="6">
    <source>
        <dbReference type="Proteomes" id="UP000228535"/>
    </source>
</evidence>
<sequence length="500" mass="57459">MPDSARPNKPGTRQRNPHRVTLRAIFLLLLLGGLPSFIAAAATLPDSVRRAPLDSLILAQCPGYPVLRVGQILFVGNDVTKERILRAELDFREGDTLRAATLARRLEANRLRVFNLQLFHRVLVQPVCRNGELTILFSVQERWYTFPIPILSLADRNFRSWLDRPDRWRRVDYGLHVERKNFRGRNEEIRGNLQLGFNRKYELFYDTPGYGKLRRLGFGVGGSYFRSHSLDYATVEDRLINFRDDAGFPIERRYVTAGLRWRYTVQRRTLLDVSYHRETISDSIVRRNPDYYLSGNRRDYVDVALTTIFNHRNTFAYPLTGHYLQVSLIQRVFVTKAPPITTLRAEVAKYVALGHDFYYNIGIQGQVRVGERVAYADNRALGYSALVRGYDQYVVDGRHYGLVQQGVSYRLWDAGRLRLGGIDNPKINSIPLVLYLNTFADAGYVASRSAERGSRLPNRLQAAAGIGLHLVTYYDRVITLEYTRNVLGQGGFFLRTEFPI</sequence>
<name>A0A2M9ASM9_9BACT</name>
<feature type="domain" description="Bacterial surface antigen (D15)" evidence="3">
    <location>
        <begin position="181"/>
        <end position="469"/>
    </location>
</feature>
<evidence type="ECO:0000259" key="4">
    <source>
        <dbReference type="Pfam" id="PF07244"/>
    </source>
</evidence>
<keyword evidence="2" id="KW-0472">Membrane</keyword>